<dbReference type="EMBL" id="OB664662">
    <property type="protein sequence ID" value="CAD7232447.1"/>
    <property type="molecule type" value="Genomic_DNA"/>
</dbReference>
<protein>
    <submittedName>
        <fullName evidence="2">Uncharacterized protein</fullName>
    </submittedName>
</protein>
<feature type="compositionally biased region" description="Polar residues" evidence="1">
    <location>
        <begin position="267"/>
        <end position="280"/>
    </location>
</feature>
<feature type="region of interest" description="Disordered" evidence="1">
    <location>
        <begin position="1"/>
        <end position="47"/>
    </location>
</feature>
<reference evidence="2" key="1">
    <citation type="submission" date="2020-11" db="EMBL/GenBank/DDBJ databases">
        <authorList>
            <person name="Tran Van P."/>
        </authorList>
    </citation>
    <scope>NUCLEOTIDE SEQUENCE</scope>
</reference>
<name>A0A7R8WIP5_9CRUS</name>
<feature type="compositionally biased region" description="Polar residues" evidence="1">
    <location>
        <begin position="309"/>
        <end position="320"/>
    </location>
</feature>
<feature type="compositionally biased region" description="Acidic residues" evidence="1">
    <location>
        <begin position="85"/>
        <end position="98"/>
    </location>
</feature>
<feature type="region of interest" description="Disordered" evidence="1">
    <location>
        <begin position="249"/>
        <end position="320"/>
    </location>
</feature>
<organism evidence="2">
    <name type="scientific">Cyprideis torosa</name>
    <dbReference type="NCBI Taxonomy" id="163714"/>
    <lineage>
        <taxon>Eukaryota</taxon>
        <taxon>Metazoa</taxon>
        <taxon>Ecdysozoa</taxon>
        <taxon>Arthropoda</taxon>
        <taxon>Crustacea</taxon>
        <taxon>Oligostraca</taxon>
        <taxon>Ostracoda</taxon>
        <taxon>Podocopa</taxon>
        <taxon>Podocopida</taxon>
        <taxon>Cytherocopina</taxon>
        <taxon>Cytheroidea</taxon>
        <taxon>Cytherideidae</taxon>
        <taxon>Cyprideis</taxon>
    </lineage>
</organism>
<feature type="compositionally biased region" description="Polar residues" evidence="1">
    <location>
        <begin position="111"/>
        <end position="120"/>
    </location>
</feature>
<proteinExistence type="predicted"/>
<gene>
    <name evidence="2" type="ORF">CTOB1V02_LOCUS10282</name>
</gene>
<dbReference type="AlphaFoldDB" id="A0A7R8WIP5"/>
<evidence type="ECO:0000313" key="2">
    <source>
        <dbReference type="EMBL" id="CAD7232447.1"/>
    </source>
</evidence>
<evidence type="ECO:0000256" key="1">
    <source>
        <dbReference type="SAM" id="MobiDB-lite"/>
    </source>
</evidence>
<sequence length="562" mass="64096">MEHLCDRRVRMRHSSPSVPQPTSDEESSLLYPHGSQPGCSTSSRGEHCRTIGEILSARQTRQRRTRKCWLKMQRKVFRKSTFSGDSEEPASYETESSESDLQTTKDEGIATGSNPSNETNLTLRIERIQDNEELNRRQKREEINAAISRKLALPEPHILKPRFSFRTACGRKLRRSKRTRVIPGNPYLGTIHDSLLRAMAWSKGRRHDEKFLQVDQMECASASAITFTSDPPQALSDRIEHLCDRRVRMRHSSPSVPQPTSDEESSLLYSHGSQPGCSTSSRDEHCRTIGYETESSESDLQTTKDEGTATGSNPSNETNLTLRIERIQDNEELNRRQKREEINAAISRKLALPEPHILKPMFSFRTAGGRKLRRSKRTRVIPGNPYLGTIQYRWENGFRIPQSVRREEFRDLNKKEFEVMLHHFDHSHLIRYLPFFVPWPGVKAGAMTRNSCKWIKWNVLPQVPSHLLLLHGGARARTVSFSQTESNVVLVSLSGCVVVSSQDETQNQLLQVGDKLVLKSDDKLHRTSCNPLDVVYSIINPGPAFAVVWRTIVEDTSRIQPV</sequence>
<feature type="region of interest" description="Disordered" evidence="1">
    <location>
        <begin position="80"/>
        <end position="120"/>
    </location>
</feature>
<accession>A0A7R8WIP5</accession>